<comment type="caution">
    <text evidence="1">The sequence shown here is derived from an EMBL/GenBank/DDBJ whole genome shotgun (WGS) entry which is preliminary data.</text>
</comment>
<accession>A0A371GZ87</accession>
<dbReference type="AlphaFoldDB" id="A0A371GZ87"/>
<protein>
    <submittedName>
        <fullName evidence="1">Uncharacterized protein</fullName>
    </submittedName>
</protein>
<dbReference type="OrthoDB" id="2919534at2759"/>
<name>A0A371GZ87_MUCPR</name>
<sequence length="125" mass="14305">MSSPLTKVSQGHSRIVKPQREGNYKSVNNFYYELAILCRTYLELQTSKLENLDDPIVISIVATECKIEKVLVDQGSSPNKLRLPESGLQDCPTHLDQFQRRTNKNYVRYEVGSKTIPIKFMVVNT</sequence>
<gene>
    <name evidence="1" type="ORF">CR513_21539</name>
</gene>
<dbReference type="EMBL" id="QJKJ01004022">
    <property type="protein sequence ID" value="RDX95878.1"/>
    <property type="molecule type" value="Genomic_DNA"/>
</dbReference>
<reference evidence="1" key="1">
    <citation type="submission" date="2018-05" db="EMBL/GenBank/DDBJ databases">
        <title>Draft genome of Mucuna pruriens seed.</title>
        <authorList>
            <person name="Nnadi N.E."/>
            <person name="Vos R."/>
            <person name="Hasami M.H."/>
            <person name="Devisetty U.K."/>
            <person name="Aguiy J.C."/>
        </authorList>
    </citation>
    <scope>NUCLEOTIDE SEQUENCE [LARGE SCALE GENOMIC DNA]</scope>
    <source>
        <strain evidence="1">JCA_2017</strain>
    </source>
</reference>
<organism evidence="1 2">
    <name type="scientific">Mucuna pruriens</name>
    <name type="common">Velvet bean</name>
    <name type="synonym">Dolichos pruriens</name>
    <dbReference type="NCBI Taxonomy" id="157652"/>
    <lineage>
        <taxon>Eukaryota</taxon>
        <taxon>Viridiplantae</taxon>
        <taxon>Streptophyta</taxon>
        <taxon>Embryophyta</taxon>
        <taxon>Tracheophyta</taxon>
        <taxon>Spermatophyta</taxon>
        <taxon>Magnoliopsida</taxon>
        <taxon>eudicotyledons</taxon>
        <taxon>Gunneridae</taxon>
        <taxon>Pentapetalae</taxon>
        <taxon>rosids</taxon>
        <taxon>fabids</taxon>
        <taxon>Fabales</taxon>
        <taxon>Fabaceae</taxon>
        <taxon>Papilionoideae</taxon>
        <taxon>50 kb inversion clade</taxon>
        <taxon>NPAAA clade</taxon>
        <taxon>indigoferoid/millettioid clade</taxon>
        <taxon>Phaseoleae</taxon>
        <taxon>Mucuna</taxon>
    </lineage>
</organism>
<dbReference type="Proteomes" id="UP000257109">
    <property type="component" value="Unassembled WGS sequence"/>
</dbReference>
<proteinExistence type="predicted"/>
<feature type="non-terminal residue" evidence="1">
    <location>
        <position position="1"/>
    </location>
</feature>
<evidence type="ECO:0000313" key="1">
    <source>
        <dbReference type="EMBL" id="RDX95878.1"/>
    </source>
</evidence>
<evidence type="ECO:0000313" key="2">
    <source>
        <dbReference type="Proteomes" id="UP000257109"/>
    </source>
</evidence>
<keyword evidence="2" id="KW-1185">Reference proteome</keyword>